<organism evidence="1">
    <name type="scientific">Lotharella globosa</name>
    <dbReference type="NCBI Taxonomy" id="91324"/>
    <lineage>
        <taxon>Eukaryota</taxon>
        <taxon>Sar</taxon>
        <taxon>Rhizaria</taxon>
        <taxon>Cercozoa</taxon>
        <taxon>Chlorarachniophyceae</taxon>
        <taxon>Lotharella</taxon>
    </lineage>
</organism>
<accession>A0A7S3ZHC6</accession>
<dbReference type="EMBL" id="HBIV01050272">
    <property type="protein sequence ID" value="CAE0682915.1"/>
    <property type="molecule type" value="Transcribed_RNA"/>
</dbReference>
<gene>
    <name evidence="1" type="ORF">LGLO00237_LOCUS34703</name>
</gene>
<name>A0A7S3ZHC6_9EUKA</name>
<proteinExistence type="predicted"/>
<sequence length="161" mass="18089">MTVQIPSSPGSNLTASWRQEDMTTHRARGMCLEPLCKAASVVSACFGDNTKLALRGVGIGGQSIFVVPVAAVEHERPFPLPFRPKAFEAYRAFATRGTRRITQPEAKRCRYECHLFFAIFMFLPWNWPDSTWFHCGFRDSEKSRVYGDIGSIPRLMSPAEG</sequence>
<evidence type="ECO:0000313" key="1">
    <source>
        <dbReference type="EMBL" id="CAE0682915.1"/>
    </source>
</evidence>
<reference evidence="1" key="1">
    <citation type="submission" date="2021-01" db="EMBL/GenBank/DDBJ databases">
        <authorList>
            <person name="Corre E."/>
            <person name="Pelletier E."/>
            <person name="Niang G."/>
            <person name="Scheremetjew M."/>
            <person name="Finn R."/>
            <person name="Kale V."/>
            <person name="Holt S."/>
            <person name="Cochrane G."/>
            <person name="Meng A."/>
            <person name="Brown T."/>
            <person name="Cohen L."/>
        </authorList>
    </citation>
    <scope>NUCLEOTIDE SEQUENCE</scope>
    <source>
        <strain evidence="1">CCCM811</strain>
    </source>
</reference>
<dbReference type="AlphaFoldDB" id="A0A7S3ZHC6"/>
<protein>
    <submittedName>
        <fullName evidence="1">Uncharacterized protein</fullName>
    </submittedName>
</protein>